<evidence type="ECO:0000313" key="3">
    <source>
        <dbReference type="Proteomes" id="UP001314205"/>
    </source>
</evidence>
<dbReference type="Gene3D" id="2.20.110.10">
    <property type="entry name" value="Histone H3 K4-specific methyltransferase SET7/9 N-terminal domain"/>
    <property type="match status" value="3"/>
</dbReference>
<dbReference type="Proteomes" id="UP001314205">
    <property type="component" value="Unassembled WGS sequence"/>
</dbReference>
<evidence type="ECO:0000256" key="1">
    <source>
        <dbReference type="ARBA" id="ARBA00022737"/>
    </source>
</evidence>
<dbReference type="InterPro" id="IPR003409">
    <property type="entry name" value="MORN"/>
</dbReference>
<dbReference type="PANTHER" id="PTHR43215:SF14">
    <property type="entry name" value="RADIAL SPOKE HEAD 1 HOMOLOG"/>
    <property type="match status" value="1"/>
</dbReference>
<reference evidence="2 3" key="1">
    <citation type="submission" date="2023-11" db="EMBL/GenBank/DDBJ databases">
        <authorList>
            <person name="Hedman E."/>
            <person name="Englund M."/>
            <person name="Stromberg M."/>
            <person name="Nyberg Akerstrom W."/>
            <person name="Nylinder S."/>
            <person name="Jareborg N."/>
            <person name="Kallberg Y."/>
            <person name="Kronander E."/>
        </authorList>
    </citation>
    <scope>NUCLEOTIDE SEQUENCE [LARGE SCALE GENOMIC DNA]</scope>
</reference>
<proteinExistence type="predicted"/>
<keyword evidence="1" id="KW-0677">Repeat</keyword>
<gene>
    <name evidence="2" type="ORF">PARMNEM_LOCUS3251</name>
</gene>
<protein>
    <recommendedName>
        <fullName evidence="4">MORN repeat-containing protein 3</fullName>
    </recommendedName>
</protein>
<comment type="caution">
    <text evidence="2">The sequence shown here is derived from an EMBL/GenBank/DDBJ whole genome shotgun (WGS) entry which is preliminary data.</text>
</comment>
<dbReference type="AlphaFoldDB" id="A0AAV1KEW8"/>
<dbReference type="SUPFAM" id="SSF82185">
    <property type="entry name" value="Histone H3 K4-specific methyltransferase SET7/9 N-terminal domain"/>
    <property type="match status" value="2"/>
</dbReference>
<keyword evidence="3" id="KW-1185">Reference proteome</keyword>
<dbReference type="EMBL" id="CAVLGL010000035">
    <property type="protein sequence ID" value="CAK1581608.1"/>
    <property type="molecule type" value="Genomic_DNA"/>
</dbReference>
<name>A0AAV1KEW8_9NEOP</name>
<accession>A0AAV1KEW8</accession>
<dbReference type="Pfam" id="PF02493">
    <property type="entry name" value="MORN"/>
    <property type="match status" value="6"/>
</dbReference>
<dbReference type="SMART" id="SM00698">
    <property type="entry name" value="MORN"/>
    <property type="match status" value="6"/>
</dbReference>
<dbReference type="PANTHER" id="PTHR43215">
    <property type="entry name" value="RADIAL SPOKE HEAD 1 HOMOLOG"/>
    <property type="match status" value="1"/>
</dbReference>
<organism evidence="2 3">
    <name type="scientific">Parnassius mnemosyne</name>
    <name type="common">clouded apollo</name>
    <dbReference type="NCBI Taxonomy" id="213953"/>
    <lineage>
        <taxon>Eukaryota</taxon>
        <taxon>Metazoa</taxon>
        <taxon>Ecdysozoa</taxon>
        <taxon>Arthropoda</taxon>
        <taxon>Hexapoda</taxon>
        <taxon>Insecta</taxon>
        <taxon>Pterygota</taxon>
        <taxon>Neoptera</taxon>
        <taxon>Endopterygota</taxon>
        <taxon>Lepidoptera</taxon>
        <taxon>Glossata</taxon>
        <taxon>Ditrysia</taxon>
        <taxon>Papilionoidea</taxon>
        <taxon>Papilionidae</taxon>
        <taxon>Parnassiinae</taxon>
        <taxon>Parnassini</taxon>
        <taxon>Parnassius</taxon>
        <taxon>Driopa</taxon>
    </lineage>
</organism>
<evidence type="ECO:0000313" key="2">
    <source>
        <dbReference type="EMBL" id="CAK1581608.1"/>
    </source>
</evidence>
<sequence>MPFYREPKQFTPLSILSDKKSVKNCLHHSIFTSRLDKYVGEWKNDLKHGKGLFLTISGKLYEGDWYNGYRHGFGTLCYRLPNGTFRLEYRGDWVRGKPDGIGWCYYRNGDIYFGFWRRGHRHGYGKMWYNNSTVYVGYWYMNDREGLGMLVQDDGNRYEGQWKSDKRNGIGRFYHMNTGQLQEGCWRNDVCVKSKMLDIDVRQFCVRPTQYPIPQEGLQNSRKILQESELWLSMKIGNIDEQLKNCLD</sequence>
<evidence type="ECO:0008006" key="4">
    <source>
        <dbReference type="Google" id="ProtNLM"/>
    </source>
</evidence>